<keyword evidence="6 7" id="KW-0012">Acyltransferase</keyword>
<evidence type="ECO:0000259" key="9">
    <source>
        <dbReference type="Pfam" id="PF01529"/>
    </source>
</evidence>
<keyword evidence="5 7" id="KW-0472">Membrane</keyword>
<reference evidence="10 11" key="1">
    <citation type="submission" date="2009-06" db="EMBL/GenBank/DDBJ databases">
        <title>The Genome Sequence of Loxodonta africana (African elephant).</title>
        <authorList>
            <person name="Di Palma F."/>
            <person name="Heiman D."/>
            <person name="Young S."/>
            <person name="Johnson J."/>
            <person name="Lander E.S."/>
            <person name="Lindblad-Toh K."/>
        </authorList>
    </citation>
    <scope>NUCLEOTIDE SEQUENCE [LARGE SCALE GENOMIC DNA]</scope>
    <source>
        <strain evidence="10 11">Isolate ISIS603380</strain>
    </source>
</reference>
<keyword evidence="2 7" id="KW-0808">Transferase</keyword>
<dbReference type="PROSITE" id="PS50216">
    <property type="entry name" value="DHHC"/>
    <property type="match status" value="1"/>
</dbReference>
<dbReference type="OMA" id="TTYRYMT"/>
<dbReference type="GO" id="GO:0016020">
    <property type="term" value="C:membrane"/>
    <property type="evidence" value="ECO:0007669"/>
    <property type="project" value="UniProtKB-SubCell"/>
</dbReference>
<keyword evidence="3 7" id="KW-0812">Transmembrane</keyword>
<dbReference type="eggNOG" id="KOG1311">
    <property type="taxonomic scope" value="Eukaryota"/>
</dbReference>
<dbReference type="Proteomes" id="UP000007646">
    <property type="component" value="Unassembled WGS sequence"/>
</dbReference>
<keyword evidence="4 7" id="KW-1133">Transmembrane helix</keyword>
<feature type="transmembrane region" description="Helical" evidence="7">
    <location>
        <begin position="191"/>
        <end position="221"/>
    </location>
</feature>
<feature type="region of interest" description="Disordered" evidence="8">
    <location>
        <begin position="301"/>
        <end position="329"/>
    </location>
</feature>
<dbReference type="InParanoid" id="G3T7U8"/>
<dbReference type="Pfam" id="PF01529">
    <property type="entry name" value="DHHC"/>
    <property type="match status" value="1"/>
</dbReference>
<evidence type="ECO:0000256" key="1">
    <source>
        <dbReference type="ARBA" id="ARBA00004141"/>
    </source>
</evidence>
<reference evidence="10" key="3">
    <citation type="submission" date="2025-09" db="UniProtKB">
        <authorList>
            <consortium name="Ensembl"/>
        </authorList>
    </citation>
    <scope>IDENTIFICATION</scope>
    <source>
        <strain evidence="10">Isolate ISIS603380</strain>
    </source>
</reference>
<dbReference type="GO" id="GO:0005783">
    <property type="term" value="C:endoplasmic reticulum"/>
    <property type="evidence" value="ECO:0007669"/>
    <property type="project" value="TreeGrafter"/>
</dbReference>
<dbReference type="GO" id="GO:0019706">
    <property type="term" value="F:protein-cysteine S-palmitoyltransferase activity"/>
    <property type="evidence" value="ECO:0007669"/>
    <property type="project" value="UniProtKB-EC"/>
</dbReference>
<accession>G3T7U8</accession>
<comment type="catalytic activity">
    <reaction evidence="7">
        <text>L-cysteinyl-[protein] + hexadecanoyl-CoA = S-hexadecanoyl-L-cysteinyl-[protein] + CoA</text>
        <dbReference type="Rhea" id="RHEA:36683"/>
        <dbReference type="Rhea" id="RHEA-COMP:10131"/>
        <dbReference type="Rhea" id="RHEA-COMP:11032"/>
        <dbReference type="ChEBI" id="CHEBI:29950"/>
        <dbReference type="ChEBI" id="CHEBI:57287"/>
        <dbReference type="ChEBI" id="CHEBI:57379"/>
        <dbReference type="ChEBI" id="CHEBI:74151"/>
        <dbReference type="EC" id="2.3.1.225"/>
    </reaction>
</comment>
<evidence type="ECO:0000256" key="4">
    <source>
        <dbReference type="ARBA" id="ARBA00022989"/>
    </source>
</evidence>
<dbReference type="HOGENOM" id="CLU_020283_1_1_1"/>
<dbReference type="Ensembl" id="ENSLAFT00000011623.3">
    <property type="protein sequence ID" value="ENSLAFP00000009708.3"/>
    <property type="gene ID" value="ENSLAFG00000011624.3"/>
</dbReference>
<keyword evidence="11" id="KW-1185">Reference proteome</keyword>
<organism evidence="10 11">
    <name type="scientific">Loxodonta africana</name>
    <name type="common">African elephant</name>
    <dbReference type="NCBI Taxonomy" id="9785"/>
    <lineage>
        <taxon>Eukaryota</taxon>
        <taxon>Metazoa</taxon>
        <taxon>Chordata</taxon>
        <taxon>Craniata</taxon>
        <taxon>Vertebrata</taxon>
        <taxon>Euteleostomi</taxon>
        <taxon>Mammalia</taxon>
        <taxon>Eutheria</taxon>
        <taxon>Afrotheria</taxon>
        <taxon>Proboscidea</taxon>
        <taxon>Elephantidae</taxon>
        <taxon>Loxodonta</taxon>
    </lineage>
</organism>
<comment type="similarity">
    <text evidence="7">Belongs to the DHHC palmitoyltransferase family.</text>
</comment>
<dbReference type="GO" id="GO:0005794">
    <property type="term" value="C:Golgi apparatus"/>
    <property type="evidence" value="ECO:0007669"/>
    <property type="project" value="TreeGrafter"/>
</dbReference>
<dbReference type="EC" id="2.3.1.225" evidence="7"/>
<dbReference type="InterPro" id="IPR039859">
    <property type="entry name" value="PFA4/ZDH16/20/ERF2-like"/>
</dbReference>
<protein>
    <recommendedName>
        <fullName evidence="7">Palmitoyltransferase</fullName>
        <ecNumber evidence="7">2.3.1.225</ecNumber>
    </recommendedName>
</protein>
<dbReference type="PANTHER" id="PTHR22883">
    <property type="entry name" value="ZINC FINGER DHHC DOMAIN CONTAINING PROTEIN"/>
    <property type="match status" value="1"/>
</dbReference>
<dbReference type="PANTHER" id="PTHR22883:SF22">
    <property type="entry name" value="PALMITOYLTRANSFERASE ZDHHC11-RELATED"/>
    <property type="match status" value="1"/>
</dbReference>
<evidence type="ECO:0000256" key="6">
    <source>
        <dbReference type="ARBA" id="ARBA00023315"/>
    </source>
</evidence>
<comment type="domain">
    <text evidence="7">The DHHC domain is required for palmitoyltransferase activity.</text>
</comment>
<comment type="subcellular location">
    <subcellularLocation>
        <location evidence="1">Membrane</location>
        <topology evidence="1">Multi-pass membrane protein</topology>
    </subcellularLocation>
</comment>
<proteinExistence type="inferred from homology"/>
<dbReference type="GeneTree" id="ENSGT00940000161608"/>
<dbReference type="AlphaFoldDB" id="G3T7U8"/>
<feature type="transmembrane region" description="Helical" evidence="7">
    <location>
        <begin position="63"/>
        <end position="84"/>
    </location>
</feature>
<dbReference type="STRING" id="9785.ENSLAFP00000009708"/>
<evidence type="ECO:0000313" key="11">
    <source>
        <dbReference type="Proteomes" id="UP000007646"/>
    </source>
</evidence>
<feature type="transmembrane region" description="Helical" evidence="7">
    <location>
        <begin position="90"/>
        <end position="118"/>
    </location>
</feature>
<evidence type="ECO:0000256" key="7">
    <source>
        <dbReference type="RuleBase" id="RU079119"/>
    </source>
</evidence>
<evidence type="ECO:0000256" key="2">
    <source>
        <dbReference type="ARBA" id="ARBA00022679"/>
    </source>
</evidence>
<dbReference type="InterPro" id="IPR001594">
    <property type="entry name" value="Palmitoyltrfase_DHHC"/>
</dbReference>
<evidence type="ECO:0000256" key="8">
    <source>
        <dbReference type="SAM" id="MobiDB-lite"/>
    </source>
</evidence>
<name>G3T7U8_LOXAF</name>
<evidence type="ECO:0000313" key="10">
    <source>
        <dbReference type="Ensembl" id="ENSLAFP00000009708.3"/>
    </source>
</evidence>
<evidence type="ECO:0000256" key="3">
    <source>
        <dbReference type="ARBA" id="ARBA00022692"/>
    </source>
</evidence>
<sequence length="329" mass="37053">MTSAHISGHLNCRLHLFMGEMDLCGWTSRRVAPEAGSSMAKPRSPPPRPRVNGWSRPIHTPPVMVWTSLLALAFTSFGIFIPLLPYGLKLVAYSVSFLLVTGGLLLFHLVVLVATITIDPAEPNVRRKNYRRPGTIFDRSKLSLFTKTRYCHLCGVTVSARAKHCRACNKCTAGFDHHCKWLNNCVGSRNYWWFFTSVLSAVACLLCLMAIVTYVMIIYWVDQEALRSDPQFQKITDENTWLLFLPFIPLKVKAPVLLTIGAAVLVLVFSGLLILGYLFVFHVYIRAKGLTTLEYLKQGHSKSRENSRPRKQPLAQMEEGHAQVPRAPL</sequence>
<evidence type="ECO:0000256" key="5">
    <source>
        <dbReference type="ARBA" id="ARBA00023136"/>
    </source>
</evidence>
<dbReference type="GO" id="GO:0006612">
    <property type="term" value="P:protein targeting to membrane"/>
    <property type="evidence" value="ECO:0007669"/>
    <property type="project" value="TreeGrafter"/>
</dbReference>
<feature type="domain" description="Palmitoyltransferase DHHC" evidence="9">
    <location>
        <begin position="146"/>
        <end position="298"/>
    </location>
</feature>
<reference evidence="10" key="2">
    <citation type="submission" date="2025-08" db="UniProtKB">
        <authorList>
            <consortium name="Ensembl"/>
        </authorList>
    </citation>
    <scope>IDENTIFICATION</scope>
    <source>
        <strain evidence="10">Isolate ISIS603380</strain>
    </source>
</reference>
<feature type="transmembrane region" description="Helical" evidence="7">
    <location>
        <begin position="256"/>
        <end position="280"/>
    </location>
</feature>